<feature type="short sequence motif" description="Q motif" evidence="6">
    <location>
        <begin position="145"/>
        <end position="173"/>
    </location>
</feature>
<dbReference type="EMBL" id="SNYA01000001">
    <property type="protein sequence ID" value="TDP95654.1"/>
    <property type="molecule type" value="Genomic_DNA"/>
</dbReference>
<keyword evidence="3 11" id="KW-0347">Helicase</keyword>
<evidence type="ECO:0000259" key="10">
    <source>
        <dbReference type="PROSITE" id="PS51195"/>
    </source>
</evidence>
<accession>A0A4R6S8D3</accession>
<reference evidence="11 12" key="1">
    <citation type="submission" date="2019-03" db="EMBL/GenBank/DDBJ databases">
        <title>Genomic analyses of the natural microbiome of Caenorhabditis elegans.</title>
        <authorList>
            <person name="Samuel B."/>
        </authorList>
    </citation>
    <scope>NUCLEOTIDE SEQUENCE [LARGE SCALE GENOMIC DNA]</scope>
    <source>
        <strain evidence="11 12">JUb18</strain>
    </source>
</reference>
<dbReference type="CDD" id="cd18787">
    <property type="entry name" value="SF2_C_DEAD"/>
    <property type="match status" value="1"/>
</dbReference>
<feature type="region of interest" description="Disordered" evidence="7">
    <location>
        <begin position="1"/>
        <end position="125"/>
    </location>
</feature>
<dbReference type="Proteomes" id="UP000295601">
    <property type="component" value="Unassembled WGS sequence"/>
</dbReference>
<dbReference type="GO" id="GO:0003724">
    <property type="term" value="F:RNA helicase activity"/>
    <property type="evidence" value="ECO:0007669"/>
    <property type="project" value="InterPro"/>
</dbReference>
<dbReference type="InterPro" id="IPR011545">
    <property type="entry name" value="DEAD/DEAH_box_helicase_dom"/>
</dbReference>
<dbReference type="AlphaFoldDB" id="A0A4R6S8D3"/>
<dbReference type="InterPro" id="IPR014001">
    <property type="entry name" value="Helicase_ATP-bd"/>
</dbReference>
<dbReference type="PANTHER" id="PTHR47959:SF13">
    <property type="entry name" value="ATP-DEPENDENT RNA HELICASE RHLE"/>
    <property type="match status" value="1"/>
</dbReference>
<comment type="similarity">
    <text evidence="5">Belongs to the DEAD box helicase family.</text>
</comment>
<dbReference type="CDD" id="cd00268">
    <property type="entry name" value="DEADc"/>
    <property type="match status" value="1"/>
</dbReference>
<dbReference type="PROSITE" id="PS51192">
    <property type="entry name" value="HELICASE_ATP_BIND_1"/>
    <property type="match status" value="1"/>
</dbReference>
<dbReference type="Gene3D" id="3.40.50.300">
    <property type="entry name" value="P-loop containing nucleotide triphosphate hydrolases"/>
    <property type="match status" value="2"/>
</dbReference>
<evidence type="ECO:0000313" key="11">
    <source>
        <dbReference type="EMBL" id="TDP95654.1"/>
    </source>
</evidence>
<dbReference type="InterPro" id="IPR050079">
    <property type="entry name" value="DEAD_box_RNA_helicase"/>
</dbReference>
<feature type="domain" description="Helicase ATP-binding" evidence="8">
    <location>
        <begin position="176"/>
        <end position="373"/>
    </location>
</feature>
<keyword evidence="1" id="KW-0547">Nucleotide-binding</keyword>
<dbReference type="SUPFAM" id="SSF52540">
    <property type="entry name" value="P-loop containing nucleoside triphosphate hydrolases"/>
    <property type="match status" value="1"/>
</dbReference>
<dbReference type="InterPro" id="IPR014014">
    <property type="entry name" value="RNA_helicase_DEAD_Q_motif"/>
</dbReference>
<feature type="domain" description="DEAD-box RNA helicase Q" evidence="10">
    <location>
        <begin position="145"/>
        <end position="173"/>
    </location>
</feature>
<evidence type="ECO:0000259" key="9">
    <source>
        <dbReference type="PROSITE" id="PS51194"/>
    </source>
</evidence>
<gene>
    <name evidence="11" type="ORF">EDF62_0347</name>
</gene>
<keyword evidence="4" id="KW-0067">ATP-binding</keyword>
<protein>
    <submittedName>
        <fullName evidence="11">Superfamily II DNA/RNA helicase</fullName>
    </submittedName>
</protein>
<dbReference type="GO" id="GO:0005524">
    <property type="term" value="F:ATP binding"/>
    <property type="evidence" value="ECO:0007669"/>
    <property type="project" value="UniProtKB-KW"/>
</dbReference>
<dbReference type="PROSITE" id="PS51194">
    <property type="entry name" value="HELICASE_CTER"/>
    <property type="match status" value="1"/>
</dbReference>
<evidence type="ECO:0000256" key="4">
    <source>
        <dbReference type="ARBA" id="ARBA00022840"/>
    </source>
</evidence>
<feature type="compositionally biased region" description="Basic and acidic residues" evidence="7">
    <location>
        <begin position="39"/>
        <end position="106"/>
    </location>
</feature>
<keyword evidence="12" id="KW-1185">Reference proteome</keyword>
<dbReference type="OrthoDB" id="9805696at2"/>
<evidence type="ECO:0000313" key="12">
    <source>
        <dbReference type="Proteomes" id="UP000295601"/>
    </source>
</evidence>
<organism evidence="11 12">
    <name type="scientific">Leucobacter luti</name>
    <dbReference type="NCBI Taxonomy" id="340320"/>
    <lineage>
        <taxon>Bacteria</taxon>
        <taxon>Bacillati</taxon>
        <taxon>Actinomycetota</taxon>
        <taxon>Actinomycetes</taxon>
        <taxon>Micrococcales</taxon>
        <taxon>Microbacteriaceae</taxon>
        <taxon>Leucobacter</taxon>
    </lineage>
</organism>
<feature type="domain" description="Helicase C-terminal" evidence="9">
    <location>
        <begin position="394"/>
        <end position="540"/>
    </location>
</feature>
<dbReference type="InterPro" id="IPR001650">
    <property type="entry name" value="Helicase_C-like"/>
</dbReference>
<dbReference type="Pfam" id="PF00271">
    <property type="entry name" value="Helicase_C"/>
    <property type="match status" value="1"/>
</dbReference>
<evidence type="ECO:0000256" key="6">
    <source>
        <dbReference type="PROSITE-ProRule" id="PRU00552"/>
    </source>
</evidence>
<dbReference type="SMART" id="SM00487">
    <property type="entry name" value="DEXDc"/>
    <property type="match status" value="1"/>
</dbReference>
<dbReference type="PROSITE" id="PS51195">
    <property type="entry name" value="Q_MOTIF"/>
    <property type="match status" value="1"/>
</dbReference>
<dbReference type="GO" id="GO:0003676">
    <property type="term" value="F:nucleic acid binding"/>
    <property type="evidence" value="ECO:0007669"/>
    <property type="project" value="InterPro"/>
</dbReference>
<evidence type="ECO:0000256" key="1">
    <source>
        <dbReference type="ARBA" id="ARBA00022741"/>
    </source>
</evidence>
<evidence type="ECO:0000256" key="3">
    <source>
        <dbReference type="ARBA" id="ARBA00022806"/>
    </source>
</evidence>
<comment type="caution">
    <text evidence="11">The sequence shown here is derived from an EMBL/GenBank/DDBJ whole genome shotgun (WGS) entry which is preliminary data.</text>
</comment>
<dbReference type="GO" id="GO:0005829">
    <property type="term" value="C:cytosol"/>
    <property type="evidence" value="ECO:0007669"/>
    <property type="project" value="TreeGrafter"/>
</dbReference>
<proteinExistence type="inferred from homology"/>
<dbReference type="SMART" id="SM00490">
    <property type="entry name" value="HELICc"/>
    <property type="match status" value="1"/>
</dbReference>
<evidence type="ECO:0000256" key="5">
    <source>
        <dbReference type="ARBA" id="ARBA00038437"/>
    </source>
</evidence>
<dbReference type="InterPro" id="IPR044742">
    <property type="entry name" value="DEAD/DEAH_RhlB"/>
</dbReference>
<keyword evidence="2" id="KW-0378">Hydrolase</keyword>
<dbReference type="GO" id="GO:0016787">
    <property type="term" value="F:hydrolase activity"/>
    <property type="evidence" value="ECO:0007669"/>
    <property type="project" value="UniProtKB-KW"/>
</dbReference>
<name>A0A4R6S8D3_9MICO</name>
<evidence type="ECO:0000256" key="2">
    <source>
        <dbReference type="ARBA" id="ARBA00022801"/>
    </source>
</evidence>
<dbReference type="PANTHER" id="PTHR47959">
    <property type="entry name" value="ATP-DEPENDENT RNA HELICASE RHLE-RELATED"/>
    <property type="match status" value="1"/>
</dbReference>
<evidence type="ECO:0000259" key="8">
    <source>
        <dbReference type="PROSITE" id="PS51192"/>
    </source>
</evidence>
<evidence type="ECO:0000256" key="7">
    <source>
        <dbReference type="SAM" id="MobiDB-lite"/>
    </source>
</evidence>
<dbReference type="Pfam" id="PF00270">
    <property type="entry name" value="DEAD"/>
    <property type="match status" value="1"/>
</dbReference>
<sequence>MAQKGRRGFKAPANYEPGRKPSGRKFHGGARPGAAEPGRGGRADAGGTKRDREDTQRSAPGDRRDQNREQRSTRGERQGRDQRTERAGRPERHDRAGRDSRVDGSTRDANAPRGARTAHREKLGPDTPLARLEATITTAADAAGKTFGDLGLGGNIVRVLGELGAEQPFPIQVATIPDTIAGRDILGRARTGSGKTIAFGAALVERMLKLKAEGAFGAKPGGKAAKTPRGVRVQHRPTRNPRALILAPTRELALQIDRTIQPIARSVGFYTAQMVGGIPIDPQIHALERGVDIVIGTPGRVQDLVNRRKLDLREVLVTVLDEADHMCDLGFLEPVQQVLRETERGGQRLLFSATLDSGVSELVREFLNDPAVHEAEAEADGKIRHRVHVVQRDHKDQALIRLAKTPGRVLIFCRTRAYAEQVADMLADAGLNVAALHGDLSQTRRERNLAQFASGKKPVLVATDVAARGIHVDDVDLVLQADPPNDFKTYLHRAGRTGRAGRDGLVVTVIPHARQERTREMLEHAGVTPETFAEWIPKGAAPNKKPRGR</sequence>
<dbReference type="InterPro" id="IPR027417">
    <property type="entry name" value="P-loop_NTPase"/>
</dbReference>
<dbReference type="RefSeq" id="WP_133615556.1">
    <property type="nucleotide sequence ID" value="NZ_SNYA01000001.1"/>
</dbReference>